<dbReference type="OrthoDB" id="2117718at2759"/>
<protein>
    <submittedName>
        <fullName evidence="3">Uncharacterized protein</fullName>
    </submittedName>
</protein>
<dbReference type="GO" id="GO:0016881">
    <property type="term" value="F:acid-amino acid ligase activity"/>
    <property type="evidence" value="ECO:0007669"/>
    <property type="project" value="UniProtKB-ARBA"/>
</dbReference>
<evidence type="ECO:0000313" key="3">
    <source>
        <dbReference type="EMBL" id="KAJ5095260.1"/>
    </source>
</evidence>
<dbReference type="InterPro" id="IPR022770">
    <property type="entry name" value="IucA/IucC-like_C"/>
</dbReference>
<name>A0A9W9F843_9EURO</name>
<keyword evidence="4" id="KW-1185">Reference proteome</keyword>
<dbReference type="Pfam" id="PF04183">
    <property type="entry name" value="IucA_IucC"/>
    <property type="match status" value="1"/>
</dbReference>
<gene>
    <name evidence="3" type="ORF">N7532_007551</name>
</gene>
<evidence type="ECO:0000313" key="4">
    <source>
        <dbReference type="Proteomes" id="UP001149074"/>
    </source>
</evidence>
<dbReference type="AlphaFoldDB" id="A0A9W9F843"/>
<dbReference type="RefSeq" id="XP_056473410.1">
    <property type="nucleotide sequence ID" value="XM_056620044.1"/>
</dbReference>
<comment type="caution">
    <text evidence="3">The sequence shown here is derived from an EMBL/GenBank/DDBJ whole genome shotgun (WGS) entry which is preliminary data.</text>
</comment>
<dbReference type="Gene3D" id="1.10.510.40">
    <property type="match status" value="1"/>
</dbReference>
<evidence type="ECO:0000259" key="2">
    <source>
        <dbReference type="Pfam" id="PF06276"/>
    </source>
</evidence>
<dbReference type="PANTHER" id="PTHR34384:SF5">
    <property type="entry name" value="L-2,3-DIAMINOPROPANOATE--CITRATE LIGASE"/>
    <property type="match status" value="1"/>
</dbReference>
<accession>A0A9W9F843</accession>
<dbReference type="PANTHER" id="PTHR34384">
    <property type="entry name" value="L-2,3-DIAMINOPROPANOATE--CITRATE LIGASE"/>
    <property type="match status" value="1"/>
</dbReference>
<proteinExistence type="predicted"/>
<feature type="domain" description="Aerobactin siderophore biosynthesis IucA/IucC-like C-terminal" evidence="2">
    <location>
        <begin position="415"/>
        <end position="542"/>
    </location>
</feature>
<dbReference type="Pfam" id="PF06276">
    <property type="entry name" value="FhuF"/>
    <property type="match status" value="1"/>
</dbReference>
<reference evidence="3" key="2">
    <citation type="journal article" date="2023" name="IMA Fungus">
        <title>Comparative genomic study of the Penicillium genus elucidates a diverse pangenome and 15 lateral gene transfer events.</title>
        <authorList>
            <person name="Petersen C."/>
            <person name="Sorensen T."/>
            <person name="Nielsen M.R."/>
            <person name="Sondergaard T.E."/>
            <person name="Sorensen J.L."/>
            <person name="Fitzpatrick D.A."/>
            <person name="Frisvad J.C."/>
            <person name="Nielsen K.L."/>
        </authorList>
    </citation>
    <scope>NUCLEOTIDE SEQUENCE</scope>
    <source>
        <strain evidence="3">IBT 30761</strain>
    </source>
</reference>
<dbReference type="InterPro" id="IPR007310">
    <property type="entry name" value="Aerobactin_biosyn_IucA/IucC_N"/>
</dbReference>
<dbReference type="Proteomes" id="UP001149074">
    <property type="component" value="Unassembled WGS sequence"/>
</dbReference>
<sequence>MFALSINDQARFETTKRLLGQLVNERLVSATSVTEPSTGTRYLCICNPKTSDGSACQRRVKVEIHAEARVKSKDGFVVSWIRPQILEPRVLLCDKDEEISELDPKRVFRFISPWLADDSNGEATQRVEAELELAAAFQVKWLERNMSSRPPSIGSRTIDWEQAVTFGHPNHPVRPLQDWEARKLTSPISKMHRCCRSLPSIPSVSPNDLSTLLSPNIAFVSVPQDDILVKGPFEQSLRPLLERLQVPPPAEDDRLVIPCFERQLPLIYKSFPRVTLLKVFTGCADAEASIRSVRLKPHIASPYLFKMSLACQITAALRIITPWDVFQTAQTTKILDKIRPSFWVFREIAAVCGSQNNYREASDMACILREDLELRARDNDETMIIVGSLVEPIPGSSQTRLERLFGLDTIDQKRKWMRNYTRTLFEAVFPILSEYGISLEGHLQNFVVRVCNKTKDIKGLAYRDFGGVLMHKSTLREKGFNVDWMHPNGRILTDDREFIWQQTHHTVIQSHVGNVLHALRLETNGGWAIVREELTHILIERDRSETKKKVYEYMTREFMDVKCYFDMRIKDTRLVSNLASFLSREILIEPVFKEIMKQIPNILLS</sequence>
<organism evidence="3 4">
    <name type="scientific">Penicillium argentinense</name>
    <dbReference type="NCBI Taxonomy" id="1131581"/>
    <lineage>
        <taxon>Eukaryota</taxon>
        <taxon>Fungi</taxon>
        <taxon>Dikarya</taxon>
        <taxon>Ascomycota</taxon>
        <taxon>Pezizomycotina</taxon>
        <taxon>Eurotiomycetes</taxon>
        <taxon>Eurotiomycetidae</taxon>
        <taxon>Eurotiales</taxon>
        <taxon>Aspergillaceae</taxon>
        <taxon>Penicillium</taxon>
    </lineage>
</organism>
<dbReference type="EMBL" id="JAPQKI010000006">
    <property type="protein sequence ID" value="KAJ5095260.1"/>
    <property type="molecule type" value="Genomic_DNA"/>
</dbReference>
<feature type="domain" description="Aerobactin siderophore biosynthesis IucA/IucC N-terminal" evidence="1">
    <location>
        <begin position="275"/>
        <end position="390"/>
    </location>
</feature>
<evidence type="ECO:0000259" key="1">
    <source>
        <dbReference type="Pfam" id="PF04183"/>
    </source>
</evidence>
<dbReference type="GO" id="GO:0019290">
    <property type="term" value="P:siderophore biosynthetic process"/>
    <property type="evidence" value="ECO:0007669"/>
    <property type="project" value="InterPro"/>
</dbReference>
<dbReference type="InterPro" id="IPR037455">
    <property type="entry name" value="LucA/IucC-like"/>
</dbReference>
<reference evidence="3" key="1">
    <citation type="submission" date="2022-11" db="EMBL/GenBank/DDBJ databases">
        <authorList>
            <person name="Petersen C."/>
        </authorList>
    </citation>
    <scope>NUCLEOTIDE SEQUENCE</scope>
    <source>
        <strain evidence="3">IBT 30761</strain>
    </source>
</reference>
<dbReference type="GeneID" id="81359023"/>